<dbReference type="InterPro" id="IPR015860">
    <property type="entry name" value="ABC_transpr_TagH-like"/>
</dbReference>
<dbReference type="AlphaFoldDB" id="A0A0U9HQ08"/>
<dbReference type="InterPro" id="IPR027417">
    <property type="entry name" value="P-loop_NTPase"/>
</dbReference>
<dbReference type="GO" id="GO:0140359">
    <property type="term" value="F:ABC-type transporter activity"/>
    <property type="evidence" value="ECO:0007669"/>
    <property type="project" value="InterPro"/>
</dbReference>
<dbReference type="PROSITE" id="PS00211">
    <property type="entry name" value="ABC_TRANSPORTER_1"/>
    <property type="match status" value="1"/>
</dbReference>
<dbReference type="GO" id="GO:0005524">
    <property type="term" value="F:ATP binding"/>
    <property type="evidence" value="ECO:0007669"/>
    <property type="project" value="UniProtKB-KW"/>
</dbReference>
<protein>
    <submittedName>
        <fullName evidence="6">Capsular polysaccharide transport system ATP-binding protein</fullName>
    </submittedName>
</protein>
<dbReference type="Gene3D" id="3.40.50.300">
    <property type="entry name" value="P-loop containing nucleotide triphosphate hydrolases"/>
    <property type="match status" value="1"/>
</dbReference>
<evidence type="ECO:0000256" key="3">
    <source>
        <dbReference type="ARBA" id="ARBA00022741"/>
    </source>
</evidence>
<proteinExistence type="inferred from homology"/>
<organism evidence="6 7">
    <name type="scientific">Thermodesulfovibrio aggregans</name>
    <dbReference type="NCBI Taxonomy" id="86166"/>
    <lineage>
        <taxon>Bacteria</taxon>
        <taxon>Pseudomonadati</taxon>
        <taxon>Nitrospirota</taxon>
        <taxon>Thermodesulfovibrionia</taxon>
        <taxon>Thermodesulfovibrionales</taxon>
        <taxon>Thermodesulfovibrionaceae</taxon>
        <taxon>Thermodesulfovibrio</taxon>
    </lineage>
</organism>
<gene>
    <name evidence="6" type="ORF">TAGGR_227</name>
</gene>
<evidence type="ECO:0000256" key="2">
    <source>
        <dbReference type="ARBA" id="ARBA00022448"/>
    </source>
</evidence>
<comment type="caution">
    <text evidence="6">The sequence shown here is derived from an EMBL/GenBank/DDBJ whole genome shotgun (WGS) entry which is preliminary data.</text>
</comment>
<dbReference type="PANTHER" id="PTHR46743:SF2">
    <property type="entry name" value="TEICHOIC ACIDS EXPORT ATP-BINDING PROTEIN TAGH"/>
    <property type="match status" value="1"/>
</dbReference>
<keyword evidence="2" id="KW-0813">Transport</keyword>
<accession>A0A0U9HQ08</accession>
<dbReference type="Pfam" id="PF00005">
    <property type="entry name" value="ABC_tran"/>
    <property type="match status" value="1"/>
</dbReference>
<keyword evidence="7" id="KW-1185">Reference proteome</keyword>
<dbReference type="OrthoDB" id="9778870at2"/>
<evidence type="ECO:0000313" key="7">
    <source>
        <dbReference type="Proteomes" id="UP000054976"/>
    </source>
</evidence>
<dbReference type="InterPro" id="IPR003439">
    <property type="entry name" value="ABC_transporter-like_ATP-bd"/>
</dbReference>
<dbReference type="GO" id="GO:0016887">
    <property type="term" value="F:ATP hydrolysis activity"/>
    <property type="evidence" value="ECO:0007669"/>
    <property type="project" value="InterPro"/>
</dbReference>
<dbReference type="RefSeq" id="WP_059176594.1">
    <property type="nucleotide sequence ID" value="NZ_BCNO01000002.1"/>
</dbReference>
<dbReference type="STRING" id="86166.TAGGR_227"/>
<evidence type="ECO:0000256" key="4">
    <source>
        <dbReference type="ARBA" id="ARBA00022840"/>
    </source>
</evidence>
<evidence type="ECO:0000256" key="1">
    <source>
        <dbReference type="ARBA" id="ARBA00005417"/>
    </source>
</evidence>
<dbReference type="InterPro" id="IPR003593">
    <property type="entry name" value="AAA+_ATPase"/>
</dbReference>
<dbReference type="CDD" id="cd03220">
    <property type="entry name" value="ABC_KpsT_Wzt"/>
    <property type="match status" value="1"/>
</dbReference>
<dbReference type="InterPro" id="IPR017871">
    <property type="entry name" value="ABC_transporter-like_CS"/>
</dbReference>
<evidence type="ECO:0000259" key="5">
    <source>
        <dbReference type="PROSITE" id="PS50893"/>
    </source>
</evidence>
<dbReference type="SMART" id="SM00382">
    <property type="entry name" value="AAA"/>
    <property type="match status" value="1"/>
</dbReference>
<dbReference type="SUPFAM" id="SSF52540">
    <property type="entry name" value="P-loop containing nucleoside triphosphate hydrolases"/>
    <property type="match status" value="1"/>
</dbReference>
<reference evidence="7" key="1">
    <citation type="submission" date="2016-01" db="EMBL/GenBank/DDBJ databases">
        <title>Draft genome sequence of Thermodesulfovibrio aggregans strain TGE-P1.</title>
        <authorList>
            <person name="Sekiguchi Y."/>
            <person name="Ohashi A."/>
            <person name="Matsuura N."/>
            <person name="Tourlousse M.D."/>
        </authorList>
    </citation>
    <scope>NUCLEOTIDE SEQUENCE [LARGE SCALE GENOMIC DNA]</scope>
    <source>
        <strain evidence="7">TGE-P1</strain>
    </source>
</reference>
<dbReference type="Proteomes" id="UP000054976">
    <property type="component" value="Unassembled WGS sequence"/>
</dbReference>
<dbReference type="PROSITE" id="PS50893">
    <property type="entry name" value="ABC_TRANSPORTER_2"/>
    <property type="match status" value="1"/>
</dbReference>
<evidence type="ECO:0000313" key="6">
    <source>
        <dbReference type="EMBL" id="GAQ95143.1"/>
    </source>
</evidence>
<name>A0A0U9HQ08_9BACT</name>
<keyword evidence="4 6" id="KW-0067">ATP-binding</keyword>
<dbReference type="PANTHER" id="PTHR46743">
    <property type="entry name" value="TEICHOIC ACIDS EXPORT ATP-BINDING PROTEIN TAGH"/>
    <property type="match status" value="1"/>
</dbReference>
<dbReference type="EMBL" id="BCNO01000002">
    <property type="protein sequence ID" value="GAQ95143.1"/>
    <property type="molecule type" value="Genomic_DNA"/>
</dbReference>
<dbReference type="InterPro" id="IPR050683">
    <property type="entry name" value="Bact_Polysacc_Export_ATP-bd"/>
</dbReference>
<feature type="domain" description="ABC transporter" evidence="5">
    <location>
        <begin position="2"/>
        <end position="223"/>
    </location>
</feature>
<dbReference type="GO" id="GO:0016020">
    <property type="term" value="C:membrane"/>
    <property type="evidence" value="ECO:0007669"/>
    <property type="project" value="InterPro"/>
</dbReference>
<keyword evidence="3" id="KW-0547">Nucleotide-binding</keyword>
<comment type="similarity">
    <text evidence="1">Belongs to the ABC transporter superfamily.</text>
</comment>
<sequence>MIELRNVTKSYITKYGRHYVYRNVNALFPEGKNIGIIGPNGAGKSTLLRLIGKIDYPDSGEIITNKSVSWPVAFSGGFQGSLTGFEIVKFVCMIYGANGDMADKIAFVKEFTELGEYFEMPIKTYSAGMRARLAFALSMAFDFDYYLIDEVTAVGDINFRKKCNQILREKLKKSNVIMTSHDISKLNKFCDIFAIPYKGDLIVFENFKEATKFYADISKTTAIPELAKTD</sequence>